<evidence type="ECO:0008006" key="4">
    <source>
        <dbReference type="Google" id="ProtNLM"/>
    </source>
</evidence>
<feature type="transmembrane region" description="Helical" evidence="1">
    <location>
        <begin position="187"/>
        <end position="208"/>
    </location>
</feature>
<name>A0A6F8XJR8_9ACTN</name>
<organism evidence="2 3">
    <name type="scientific">Phytohabitans flavus</name>
    <dbReference type="NCBI Taxonomy" id="1076124"/>
    <lineage>
        <taxon>Bacteria</taxon>
        <taxon>Bacillati</taxon>
        <taxon>Actinomycetota</taxon>
        <taxon>Actinomycetes</taxon>
        <taxon>Micromonosporales</taxon>
        <taxon>Micromonosporaceae</taxon>
    </lineage>
</organism>
<gene>
    <name evidence="2" type="ORF">Pflav_004480</name>
</gene>
<protein>
    <recommendedName>
        <fullName evidence="4">DUF4386 domain-containing protein</fullName>
    </recommendedName>
</protein>
<dbReference type="Pfam" id="PF14329">
    <property type="entry name" value="DUF4386"/>
    <property type="match status" value="1"/>
</dbReference>
<dbReference type="KEGG" id="pfla:Pflav_004480"/>
<evidence type="ECO:0000313" key="2">
    <source>
        <dbReference type="EMBL" id="BCB74038.1"/>
    </source>
</evidence>
<feature type="transmembrane region" description="Helical" evidence="1">
    <location>
        <begin position="54"/>
        <end position="75"/>
    </location>
</feature>
<dbReference type="EMBL" id="AP022870">
    <property type="protein sequence ID" value="BCB74038.1"/>
    <property type="molecule type" value="Genomic_DNA"/>
</dbReference>
<feature type="transmembrane region" description="Helical" evidence="1">
    <location>
        <begin position="163"/>
        <end position="181"/>
    </location>
</feature>
<keyword evidence="1" id="KW-1133">Transmembrane helix</keyword>
<dbReference type="AlphaFoldDB" id="A0A6F8XJR8"/>
<accession>A0A6F8XJR8</accession>
<dbReference type="InterPro" id="IPR025495">
    <property type="entry name" value="DUF4386"/>
</dbReference>
<feature type="transmembrane region" description="Helical" evidence="1">
    <location>
        <begin position="87"/>
        <end position="112"/>
    </location>
</feature>
<dbReference type="Proteomes" id="UP000502508">
    <property type="component" value="Chromosome"/>
</dbReference>
<keyword evidence="1" id="KW-0812">Transmembrane</keyword>
<feature type="transmembrane region" description="Helical" evidence="1">
    <location>
        <begin position="7"/>
        <end position="26"/>
    </location>
</feature>
<dbReference type="RefSeq" id="WP_173033298.1">
    <property type="nucleotide sequence ID" value="NZ_AP022870.1"/>
</dbReference>
<sequence length="230" mass="24318">MQRYARIAGFLYLTIIVTSLLSLLAVESRLVVAGDRAETARRIADSDLLYRAGLVYDLAMFASVVALAWSLFVILRTVHRDLALLALLWRMAEAVVGAVTILFGVLAALLAAEPDADPALVDAMLTARDTGFDVTIVFLCLGTILNCALLYRARLIPRALSGLGVGAFALMLVGAAAGLLLPEHKDALMAAWAPGIVFEVAIGAWLLAKGVRTPRPPATAPAPALAATTR</sequence>
<keyword evidence="1" id="KW-0472">Membrane</keyword>
<feature type="transmembrane region" description="Helical" evidence="1">
    <location>
        <begin position="132"/>
        <end position="151"/>
    </location>
</feature>
<reference evidence="2 3" key="1">
    <citation type="submission" date="2020-03" db="EMBL/GenBank/DDBJ databases">
        <title>Whole genome shotgun sequence of Phytohabitans flavus NBRC 107702.</title>
        <authorList>
            <person name="Komaki H."/>
            <person name="Tamura T."/>
        </authorList>
    </citation>
    <scope>NUCLEOTIDE SEQUENCE [LARGE SCALE GENOMIC DNA]</scope>
    <source>
        <strain evidence="2 3">NBRC 107702</strain>
    </source>
</reference>
<keyword evidence="3" id="KW-1185">Reference proteome</keyword>
<evidence type="ECO:0000256" key="1">
    <source>
        <dbReference type="SAM" id="Phobius"/>
    </source>
</evidence>
<evidence type="ECO:0000313" key="3">
    <source>
        <dbReference type="Proteomes" id="UP000502508"/>
    </source>
</evidence>
<proteinExistence type="predicted"/>
<reference evidence="2 3" key="2">
    <citation type="submission" date="2020-03" db="EMBL/GenBank/DDBJ databases">
        <authorList>
            <person name="Ichikawa N."/>
            <person name="Kimura A."/>
            <person name="Kitahashi Y."/>
            <person name="Uohara A."/>
        </authorList>
    </citation>
    <scope>NUCLEOTIDE SEQUENCE [LARGE SCALE GENOMIC DNA]</scope>
    <source>
        <strain evidence="2 3">NBRC 107702</strain>
    </source>
</reference>